<dbReference type="Gene3D" id="2.70.50.30">
    <property type="entry name" value="Coagulation Factor XIII, subunit A, domain 1"/>
    <property type="match status" value="1"/>
</dbReference>
<dbReference type="PANTHER" id="PTHR10980:SF3">
    <property type="entry name" value="LD16419P"/>
    <property type="match status" value="1"/>
</dbReference>
<dbReference type="GeneID" id="93652403"/>
<protein>
    <recommendedName>
        <fullName evidence="7">Rho GDP dissociation inhibitor</fullName>
    </recommendedName>
</protein>
<dbReference type="InterPro" id="IPR014756">
    <property type="entry name" value="Ig_E-set"/>
</dbReference>
<accession>A0A8H7ZG59</accession>
<evidence type="ECO:0000256" key="1">
    <source>
        <dbReference type="ARBA" id="ARBA00004496"/>
    </source>
</evidence>
<evidence type="ECO:0000256" key="3">
    <source>
        <dbReference type="ARBA" id="ARBA00022490"/>
    </source>
</evidence>
<keyword evidence="3" id="KW-0963">Cytoplasm</keyword>
<evidence type="ECO:0000256" key="4">
    <source>
        <dbReference type="SAM" id="MobiDB-lite"/>
    </source>
</evidence>
<feature type="region of interest" description="Disordered" evidence="4">
    <location>
        <begin position="81"/>
        <end position="100"/>
    </location>
</feature>
<dbReference type="InterPro" id="IPR024792">
    <property type="entry name" value="RhoGDI_dom_sf"/>
</dbReference>
<organism evidence="5 6">
    <name type="scientific">Candida metapsilosis</name>
    <dbReference type="NCBI Taxonomy" id="273372"/>
    <lineage>
        <taxon>Eukaryota</taxon>
        <taxon>Fungi</taxon>
        <taxon>Dikarya</taxon>
        <taxon>Ascomycota</taxon>
        <taxon>Saccharomycotina</taxon>
        <taxon>Pichiomycetes</taxon>
        <taxon>Debaryomycetaceae</taxon>
        <taxon>Candida/Lodderomyces clade</taxon>
        <taxon>Candida</taxon>
    </lineage>
</organism>
<reference evidence="5 6" key="1">
    <citation type="submission" date="2020-12" db="EMBL/GenBank/DDBJ databases">
        <title>Effect of drift, selection, and recombination on the evolution of hybrid genomes in Candida yeast pathogens.</title>
        <authorList>
            <person name="Mixao V."/>
            <person name="Ksiezopolska E."/>
            <person name="Saus E."/>
            <person name="Boekhout T."/>
            <person name="Gacser A."/>
            <person name="Gabaldon T."/>
        </authorList>
    </citation>
    <scope>NUCLEOTIDE SEQUENCE [LARGE SCALE GENOMIC DNA]</scope>
    <source>
        <strain evidence="5 6">BP57</strain>
    </source>
</reference>
<evidence type="ECO:0000256" key="2">
    <source>
        <dbReference type="ARBA" id="ARBA00009758"/>
    </source>
</evidence>
<gene>
    <name evidence="5" type="ORF">I9W82_003774</name>
</gene>
<proteinExistence type="inferred from homology"/>
<dbReference type="GO" id="GO:0016020">
    <property type="term" value="C:membrane"/>
    <property type="evidence" value="ECO:0007669"/>
    <property type="project" value="TreeGrafter"/>
</dbReference>
<dbReference type="OrthoDB" id="1683373at2759"/>
<dbReference type="SUPFAM" id="SSF81296">
    <property type="entry name" value="E set domains"/>
    <property type="match status" value="1"/>
</dbReference>
<dbReference type="AlphaFoldDB" id="A0A8H7ZG59"/>
<dbReference type="GO" id="GO:0005829">
    <property type="term" value="C:cytosol"/>
    <property type="evidence" value="ECO:0007669"/>
    <property type="project" value="TreeGrafter"/>
</dbReference>
<dbReference type="Pfam" id="PF02115">
    <property type="entry name" value="Rho_GDI"/>
    <property type="match status" value="1"/>
</dbReference>
<keyword evidence="6" id="KW-1185">Reference proteome</keyword>
<feature type="compositionally biased region" description="Acidic residues" evidence="4">
    <location>
        <begin position="87"/>
        <end position="100"/>
    </location>
</feature>
<comment type="caution">
    <text evidence="5">The sequence shown here is derived from an EMBL/GenBank/DDBJ whole genome shotgun (WGS) entry which is preliminary data.</text>
</comment>
<dbReference type="PANTHER" id="PTHR10980">
    <property type="entry name" value="RHO GDP-DISSOCIATION INHIBITOR"/>
    <property type="match status" value="1"/>
</dbReference>
<evidence type="ECO:0008006" key="7">
    <source>
        <dbReference type="Google" id="ProtNLM"/>
    </source>
</evidence>
<comment type="subcellular location">
    <subcellularLocation>
        <location evidence="1">Cytoplasm</location>
    </subcellularLocation>
</comment>
<dbReference type="Proteomes" id="UP000669133">
    <property type="component" value="Unassembled WGS sequence"/>
</dbReference>
<dbReference type="InterPro" id="IPR000406">
    <property type="entry name" value="Rho_GDI"/>
</dbReference>
<dbReference type="EMBL" id="JAEOAQ010000005">
    <property type="protein sequence ID" value="KAG5418246.1"/>
    <property type="molecule type" value="Genomic_DNA"/>
</dbReference>
<comment type="similarity">
    <text evidence="2">Belongs to the Rho GDI family.</text>
</comment>
<dbReference type="RefSeq" id="XP_067547362.1">
    <property type="nucleotide sequence ID" value="XM_067692774.1"/>
</dbReference>
<dbReference type="GO" id="GO:0007266">
    <property type="term" value="P:Rho protein signal transduction"/>
    <property type="evidence" value="ECO:0007669"/>
    <property type="project" value="InterPro"/>
</dbReference>
<evidence type="ECO:0000313" key="6">
    <source>
        <dbReference type="Proteomes" id="UP000669133"/>
    </source>
</evidence>
<sequence>MTAPHSDSITYQNILKVNGKDPVVYELEGRQEPVHVVIPGGTNYHNTFKFKVKNRKMENLKYKQVFKKGGIPIKHVEIDSGTREPSETEIYEVDSPEDETPSGWLTRGMYHANTTYYEGEKELFVAPWTLEITK</sequence>
<name>A0A8H7ZG59_9ASCO</name>
<evidence type="ECO:0000313" key="5">
    <source>
        <dbReference type="EMBL" id="KAG5418246.1"/>
    </source>
</evidence>
<dbReference type="GO" id="GO:0005094">
    <property type="term" value="F:Rho GDP-dissociation inhibitor activity"/>
    <property type="evidence" value="ECO:0007669"/>
    <property type="project" value="InterPro"/>
</dbReference>